<evidence type="ECO:0000256" key="2">
    <source>
        <dbReference type="ARBA" id="ARBA00022692"/>
    </source>
</evidence>
<dbReference type="Pfam" id="PF08022">
    <property type="entry name" value="FAD_binding_8"/>
    <property type="match status" value="1"/>
</dbReference>
<dbReference type="AlphaFoldDB" id="A0A0G1SC86"/>
<dbReference type="GO" id="GO:0016491">
    <property type="term" value="F:oxidoreductase activity"/>
    <property type="evidence" value="ECO:0007669"/>
    <property type="project" value="UniProtKB-KW"/>
</dbReference>
<feature type="transmembrane region" description="Helical" evidence="6">
    <location>
        <begin position="120"/>
        <end position="138"/>
    </location>
</feature>
<dbReference type="SUPFAM" id="SSF63380">
    <property type="entry name" value="Riboflavin synthase domain-like"/>
    <property type="match status" value="1"/>
</dbReference>
<gene>
    <name evidence="8" type="ORF">UX44_C0010G0007</name>
</gene>
<evidence type="ECO:0000259" key="7">
    <source>
        <dbReference type="PROSITE" id="PS51384"/>
    </source>
</evidence>
<dbReference type="Gene3D" id="3.40.50.80">
    <property type="entry name" value="Nucleotide-binding domain of ferredoxin-NADP reductase (FNR) module"/>
    <property type="match status" value="1"/>
</dbReference>
<dbReference type="InterPro" id="IPR050369">
    <property type="entry name" value="RBOH/FRE"/>
</dbReference>
<evidence type="ECO:0000256" key="6">
    <source>
        <dbReference type="SAM" id="Phobius"/>
    </source>
</evidence>
<evidence type="ECO:0000313" key="8">
    <source>
        <dbReference type="EMBL" id="KKU30890.1"/>
    </source>
</evidence>
<name>A0A0G1SC86_UNCKA</name>
<comment type="subcellular location">
    <subcellularLocation>
        <location evidence="1">Membrane</location>
        <topology evidence="1">Multi-pass membrane protein</topology>
    </subcellularLocation>
</comment>
<dbReference type="InterPro" id="IPR013112">
    <property type="entry name" value="FAD-bd_8"/>
</dbReference>
<sequence length="368" mass="41199">MSSLINSTGSVLGLVGIMLLMLQLILGSRFIISRFTSNTVAVNKLHQKLGKYGVVFVLAHVATKTYVYSLPVILSPNANLADPFEVGVLLGKIAFLLFAIVWVTSAVLRSKLKYRPWLYIHYLAYPMLLLAMIHAGSIGTVLNTSPVLKGLWSSLIVISEIFLVYRLAKFLGFGKKEFVLTEKQLVGNDIFVFTFKTVSKMIFPKVGQYCYLQIKRFGESHPFTVMGMDFDENTLTFGVKALGTFTKEISKIAVGHKIYVDGPYGVFTREGHNELPKVMIAGGVGITPFIELIKKYSNKDTYLFFVNKTIEKAVYRAFLRKELGDKYWDVLSEDGIKGVNIIHGINRFGVADGTRTHDIRLHRAAFCL</sequence>
<dbReference type="InterPro" id="IPR039261">
    <property type="entry name" value="FNR_nucleotide-bd"/>
</dbReference>
<keyword evidence="5 6" id="KW-0472">Membrane</keyword>
<dbReference type="SUPFAM" id="SSF52343">
    <property type="entry name" value="Ferredoxin reductase-like, C-terminal NADP-linked domain"/>
    <property type="match status" value="1"/>
</dbReference>
<dbReference type="PROSITE" id="PS51384">
    <property type="entry name" value="FAD_FR"/>
    <property type="match status" value="1"/>
</dbReference>
<dbReference type="Gene3D" id="2.40.30.10">
    <property type="entry name" value="Translation factors"/>
    <property type="match status" value="1"/>
</dbReference>
<evidence type="ECO:0000256" key="4">
    <source>
        <dbReference type="ARBA" id="ARBA00023002"/>
    </source>
</evidence>
<feature type="domain" description="FAD-binding FR-type" evidence="7">
    <location>
        <begin position="173"/>
        <end position="270"/>
    </location>
</feature>
<dbReference type="InterPro" id="IPR013130">
    <property type="entry name" value="Fe3_Rdtase_TM_dom"/>
</dbReference>
<dbReference type="InterPro" id="IPR017927">
    <property type="entry name" value="FAD-bd_FR_type"/>
</dbReference>
<comment type="caution">
    <text evidence="8">The sequence shown here is derived from an EMBL/GenBank/DDBJ whole genome shotgun (WGS) entry which is preliminary data.</text>
</comment>
<feature type="transmembrane region" description="Helical" evidence="6">
    <location>
        <begin position="150"/>
        <end position="168"/>
    </location>
</feature>
<protein>
    <submittedName>
        <fullName evidence="8">Membrane flavodoxin oxidoreductase</fullName>
    </submittedName>
</protein>
<keyword evidence="3 6" id="KW-1133">Transmembrane helix</keyword>
<evidence type="ECO:0000256" key="1">
    <source>
        <dbReference type="ARBA" id="ARBA00004141"/>
    </source>
</evidence>
<feature type="transmembrane region" description="Helical" evidence="6">
    <location>
        <begin position="52"/>
        <end position="74"/>
    </location>
</feature>
<keyword evidence="4" id="KW-0560">Oxidoreductase</keyword>
<dbReference type="InterPro" id="IPR017938">
    <property type="entry name" value="Riboflavin_synthase-like_b-brl"/>
</dbReference>
<keyword evidence="2 6" id="KW-0812">Transmembrane</keyword>
<dbReference type="PANTHER" id="PTHR11972">
    <property type="entry name" value="NADPH OXIDASE"/>
    <property type="match status" value="1"/>
</dbReference>
<dbReference type="GO" id="GO:0005886">
    <property type="term" value="C:plasma membrane"/>
    <property type="evidence" value="ECO:0007669"/>
    <property type="project" value="TreeGrafter"/>
</dbReference>
<dbReference type="Proteomes" id="UP000034732">
    <property type="component" value="Unassembled WGS sequence"/>
</dbReference>
<evidence type="ECO:0000256" key="5">
    <source>
        <dbReference type="ARBA" id="ARBA00023136"/>
    </source>
</evidence>
<dbReference type="PANTHER" id="PTHR11972:SF69">
    <property type="entry name" value="FERRIC REDUCTION OXIDASE 6-RELATED"/>
    <property type="match status" value="1"/>
</dbReference>
<dbReference type="EMBL" id="LCMF01000010">
    <property type="protein sequence ID" value="KKU30890.1"/>
    <property type="molecule type" value="Genomic_DNA"/>
</dbReference>
<feature type="transmembrane region" description="Helical" evidence="6">
    <location>
        <begin position="12"/>
        <end position="32"/>
    </location>
</feature>
<reference evidence="8 9" key="1">
    <citation type="journal article" date="2015" name="Nature">
        <title>rRNA introns, odd ribosomes, and small enigmatic genomes across a large radiation of phyla.</title>
        <authorList>
            <person name="Brown C.T."/>
            <person name="Hug L.A."/>
            <person name="Thomas B.C."/>
            <person name="Sharon I."/>
            <person name="Castelle C.J."/>
            <person name="Singh A."/>
            <person name="Wilkins M.J."/>
            <person name="Williams K.H."/>
            <person name="Banfield J.F."/>
        </authorList>
    </citation>
    <scope>NUCLEOTIDE SEQUENCE [LARGE SCALE GENOMIC DNA]</scope>
</reference>
<accession>A0A0G1SC86</accession>
<proteinExistence type="predicted"/>
<evidence type="ECO:0000313" key="9">
    <source>
        <dbReference type="Proteomes" id="UP000034732"/>
    </source>
</evidence>
<evidence type="ECO:0000256" key="3">
    <source>
        <dbReference type="ARBA" id="ARBA00022989"/>
    </source>
</evidence>
<organism evidence="8 9">
    <name type="scientific">candidate division WWE3 bacterium GW2011_GWA1_46_21</name>
    <dbReference type="NCBI Taxonomy" id="1619107"/>
    <lineage>
        <taxon>Bacteria</taxon>
        <taxon>Katanobacteria</taxon>
    </lineage>
</organism>
<feature type="transmembrane region" description="Helical" evidence="6">
    <location>
        <begin position="86"/>
        <end position="108"/>
    </location>
</feature>
<dbReference type="Pfam" id="PF01794">
    <property type="entry name" value="Ferric_reduct"/>
    <property type="match status" value="1"/>
</dbReference>